<evidence type="ECO:0000256" key="1">
    <source>
        <dbReference type="SAM" id="MobiDB-lite"/>
    </source>
</evidence>
<feature type="chain" id="PRO_5003618200" evidence="2">
    <location>
        <begin position="24"/>
        <end position="201"/>
    </location>
</feature>
<dbReference type="AlphaFoldDB" id="H8ZDX4"/>
<sequence length="201" mass="21363">MKILSSFGVILALSSALSGGAYAKSTSSQSGPGPAGVRSQTANTNKPAINSYYDDSEEPVALTKSQVNFITNFKNLKNANDVARELGLQTWARLTVYVRKGEGINPLMELGPNSKSIILNSLVDIATNTKPDSKDSLHTTLPAEYEQLLKEQQSTSNTVTTTTTTSTTNKGGNRSSSKGGPSTTSKGTAKLVEENVEEEEE</sequence>
<feature type="signal peptide" evidence="2">
    <location>
        <begin position="1"/>
        <end position="23"/>
    </location>
</feature>
<protein>
    <submittedName>
        <fullName evidence="3">Uncharacterized protein</fullName>
    </submittedName>
</protein>
<dbReference type="Proteomes" id="UP000005622">
    <property type="component" value="Unassembled WGS sequence"/>
</dbReference>
<organism evidence="3">
    <name type="scientific">Nematocida ausubeli (strain ATCC PRA-371 / ERTm2)</name>
    <name type="common">Nematode killer fungus</name>
    <dbReference type="NCBI Taxonomy" id="1913371"/>
    <lineage>
        <taxon>Eukaryota</taxon>
        <taxon>Fungi</taxon>
        <taxon>Fungi incertae sedis</taxon>
        <taxon>Microsporidia</taxon>
        <taxon>Nematocida</taxon>
    </lineage>
</organism>
<feature type="region of interest" description="Disordered" evidence="1">
    <location>
        <begin position="23"/>
        <end position="52"/>
    </location>
</feature>
<reference evidence="3" key="1">
    <citation type="submission" date="2011-03" db="EMBL/GenBank/DDBJ databases">
        <title>The Genome Sequence of Nematocida sp1 strain ERTm2.</title>
        <authorList>
            <consortium name="The Broad Institute Genome Sequencing Platform"/>
            <consortium name="The Broad Institute Genome Sequencing Center for Infectious Disease"/>
            <person name="Cuomo C."/>
            <person name="Troemel E."/>
            <person name="Young S.K."/>
            <person name="Zeng Q."/>
            <person name="Gargeya S."/>
            <person name="Fitzgerald M."/>
            <person name="Haas B."/>
            <person name="Abouelleil A."/>
            <person name="Alvarado L."/>
            <person name="Arachchi H.M."/>
            <person name="Berlin A."/>
            <person name="Brown A."/>
            <person name="Chapman S.B."/>
            <person name="Chen Z."/>
            <person name="Dunbar C."/>
            <person name="Freedman E."/>
            <person name="Gearin G."/>
            <person name="Gellesch M."/>
            <person name="Goldberg J."/>
            <person name="Griggs A."/>
            <person name="Gujja S."/>
            <person name="Heilman E.R."/>
            <person name="Heiman D."/>
            <person name="Howarth C."/>
            <person name="Larson L."/>
            <person name="Lui A."/>
            <person name="MacDonald P.J.P."/>
            <person name="Mehta T."/>
            <person name="Montmayeur A."/>
            <person name="Murphy C."/>
            <person name="Neiman D."/>
            <person name="Pearson M."/>
            <person name="Priest M."/>
            <person name="Roberts A."/>
            <person name="Saif S."/>
            <person name="Shea T."/>
            <person name="Shenoy N."/>
            <person name="Sisk P."/>
            <person name="Stolte C."/>
            <person name="Sykes S."/>
            <person name="White J."/>
            <person name="Yandava C."/>
            <person name="Wortman J."/>
            <person name="Nusbaum C."/>
            <person name="Birren B."/>
        </authorList>
    </citation>
    <scope>NUCLEOTIDE SEQUENCE</scope>
    <source>
        <strain evidence="3">ERTm2</strain>
    </source>
</reference>
<keyword evidence="2" id="KW-0732">Signal</keyword>
<evidence type="ECO:0000256" key="2">
    <source>
        <dbReference type="SAM" id="SignalP"/>
    </source>
</evidence>
<name>H8ZDX4_NEMA1</name>
<evidence type="ECO:0000313" key="3">
    <source>
        <dbReference type="EMBL" id="EHY65349.1"/>
    </source>
</evidence>
<feature type="region of interest" description="Disordered" evidence="1">
    <location>
        <begin position="151"/>
        <end position="201"/>
    </location>
</feature>
<gene>
    <name evidence="3" type="ORF">NERG_01795</name>
</gene>
<feature type="compositionally biased region" description="Polar residues" evidence="1">
    <location>
        <begin position="38"/>
        <end position="48"/>
    </location>
</feature>
<accession>H8ZDX4</accession>
<feature type="compositionally biased region" description="Low complexity" evidence="1">
    <location>
        <begin position="154"/>
        <end position="190"/>
    </location>
</feature>
<dbReference type="EMBL" id="JH604636">
    <property type="protein sequence ID" value="EHY65349.1"/>
    <property type="molecule type" value="Genomic_DNA"/>
</dbReference>
<dbReference type="HOGENOM" id="CLU_1441418_0_0_1"/>
<proteinExistence type="predicted"/>